<evidence type="ECO:0000256" key="4">
    <source>
        <dbReference type="ARBA" id="ARBA00022499"/>
    </source>
</evidence>
<feature type="compositionally biased region" description="Low complexity" evidence="10">
    <location>
        <begin position="93"/>
        <end position="105"/>
    </location>
</feature>
<comment type="caution">
    <text evidence="12">The sequence shown here is derived from an EMBL/GenBank/DDBJ whole genome shotgun (WGS) entry which is preliminary data.</text>
</comment>
<feature type="compositionally biased region" description="Polar residues" evidence="10">
    <location>
        <begin position="29"/>
        <end position="59"/>
    </location>
</feature>
<feature type="region of interest" description="Disordered" evidence="10">
    <location>
        <begin position="244"/>
        <end position="267"/>
    </location>
</feature>
<dbReference type="SMART" id="SM00571">
    <property type="entry name" value="DDT"/>
    <property type="match status" value="1"/>
</dbReference>
<evidence type="ECO:0000313" key="13">
    <source>
        <dbReference type="Proteomes" id="UP001141806"/>
    </source>
</evidence>
<evidence type="ECO:0000256" key="6">
    <source>
        <dbReference type="ARBA" id="ARBA00022843"/>
    </source>
</evidence>
<dbReference type="GO" id="GO:0006355">
    <property type="term" value="P:regulation of DNA-templated transcription"/>
    <property type="evidence" value="ECO:0007669"/>
    <property type="project" value="InterPro"/>
</dbReference>
<evidence type="ECO:0000256" key="3">
    <source>
        <dbReference type="ARBA" id="ARBA00022490"/>
    </source>
</evidence>
<evidence type="ECO:0000256" key="1">
    <source>
        <dbReference type="ARBA" id="ARBA00004123"/>
    </source>
</evidence>
<gene>
    <name evidence="12" type="ORF">NE237_021709</name>
</gene>
<keyword evidence="3" id="KW-0963">Cytoplasm</keyword>
<keyword evidence="6" id="KW-0832">Ubl conjugation</keyword>
<feature type="region of interest" description="Disordered" evidence="10">
    <location>
        <begin position="587"/>
        <end position="644"/>
    </location>
</feature>
<keyword evidence="13" id="KW-1185">Reference proteome</keyword>
<feature type="compositionally biased region" description="Polar residues" evidence="10">
    <location>
        <begin position="248"/>
        <end position="266"/>
    </location>
</feature>
<keyword evidence="4" id="KW-1017">Isopeptide bond</keyword>
<dbReference type="EMBL" id="JAMYWD010000009">
    <property type="protein sequence ID" value="KAJ4961799.1"/>
    <property type="molecule type" value="Genomic_DNA"/>
</dbReference>
<feature type="region of interest" description="Disordered" evidence="10">
    <location>
        <begin position="29"/>
        <end position="120"/>
    </location>
</feature>
<protein>
    <recommendedName>
        <fullName evidence="11">DDT domain-containing protein</fullName>
    </recommendedName>
</protein>
<keyword evidence="9" id="KW-0539">Nucleus</keyword>
<dbReference type="InterPro" id="IPR028942">
    <property type="entry name" value="WHIM1_dom"/>
</dbReference>
<evidence type="ECO:0000256" key="9">
    <source>
        <dbReference type="ARBA" id="ARBA00023242"/>
    </source>
</evidence>
<reference evidence="12" key="1">
    <citation type="journal article" date="2023" name="Plant J.">
        <title>The genome of the king protea, Protea cynaroides.</title>
        <authorList>
            <person name="Chang J."/>
            <person name="Duong T.A."/>
            <person name="Schoeman C."/>
            <person name="Ma X."/>
            <person name="Roodt D."/>
            <person name="Barker N."/>
            <person name="Li Z."/>
            <person name="Van de Peer Y."/>
            <person name="Mizrachi E."/>
        </authorList>
    </citation>
    <scope>NUCLEOTIDE SEQUENCE</scope>
    <source>
        <tissue evidence="12">Young leaves</tissue>
    </source>
</reference>
<dbReference type="InterPro" id="IPR018501">
    <property type="entry name" value="DDT_dom"/>
</dbReference>
<proteinExistence type="predicted"/>
<dbReference type="Pfam" id="PF10497">
    <property type="entry name" value="zf-4CXXC_R1"/>
    <property type="match status" value="1"/>
</dbReference>
<evidence type="ECO:0000256" key="8">
    <source>
        <dbReference type="ARBA" id="ARBA00023163"/>
    </source>
</evidence>
<keyword evidence="5" id="KW-0597">Phosphoprotein</keyword>
<keyword evidence="8" id="KW-0804">Transcription</keyword>
<dbReference type="Pfam" id="PF15612">
    <property type="entry name" value="WHIM1"/>
    <property type="match status" value="1"/>
</dbReference>
<evidence type="ECO:0000256" key="5">
    <source>
        <dbReference type="ARBA" id="ARBA00022553"/>
    </source>
</evidence>
<sequence>MGMSPTSVSKFIASPKPNKEEMINMNLNLNQSHSESDVVQSQQEALPSPSLQASVSTVLASPEPNKEEMINRNLSVNQSYSESDAVQSQHEALPSPSLLQCSSPSERTESPGNRASGGRVYNSKNGKSCHQCRQKTLNFSSACKTLKNNKLCTLKFCHKCLLNRYGEKAEEMAVSDDWTCPKCRGICNCSFCMKKRGYRPTGMLVNTAKESGFSSVSEMLHVKGPEIFRLERTLKVEPVATPTRKMVTKSQNTGKNTRTTDNSNVDIQLPQGADLTTVAGIDVAAEDVGHALQFLEFCAAFGKVLDLKEGQSESILRELLCGDSIDTTQSSLNVRFHAQLLSLIQKDLGEESHLSSTTSSRDSWLKALRKCISESHFSLKDWSAECFARGDSYDKLDSSQKLRVLNFLCDETLDTVKLRNWIEEQNSRFVEREKQAKEKVLAAKDKEKCLKWKLQDEVTKAILLKNDTPLSISEHQDLVSNIKVEVAKAHAETLEAMGMVPNKKQRSDAVRTDPVLLDEDGCVYWNLRGYSSESNILLQDIGNHDSVRSQEKWYSFDVEQTEVVKRYISLRTKRLKTNAVPDILPLEGCKGNLKHESPDDSSAPFSPKHESPDDSSAPSSPTIVVAGSKDQENYSVLDSLPNPF</sequence>
<feature type="compositionally biased region" description="Polar residues" evidence="10">
    <location>
        <begin position="72"/>
        <end position="90"/>
    </location>
</feature>
<evidence type="ECO:0000256" key="2">
    <source>
        <dbReference type="ARBA" id="ARBA00004496"/>
    </source>
</evidence>
<dbReference type="PANTHER" id="PTHR31169">
    <property type="entry name" value="OS05G0300700 PROTEIN"/>
    <property type="match status" value="1"/>
</dbReference>
<evidence type="ECO:0000259" key="11">
    <source>
        <dbReference type="PROSITE" id="PS50827"/>
    </source>
</evidence>
<name>A0A9Q0H9L3_9MAGN</name>
<accession>A0A9Q0H9L3</accession>
<dbReference type="InterPro" id="IPR040221">
    <property type="entry name" value="CDCA7/CDA7L"/>
</dbReference>
<comment type="subcellular location">
    <subcellularLocation>
        <location evidence="2">Cytoplasm</location>
    </subcellularLocation>
    <subcellularLocation>
        <location evidence="1">Nucleus</location>
    </subcellularLocation>
</comment>
<feature type="domain" description="DDT" evidence="11">
    <location>
        <begin position="285"/>
        <end position="350"/>
    </location>
</feature>
<dbReference type="PANTHER" id="PTHR31169:SF8">
    <property type="entry name" value="ZINC-FINGER DOMAIN OF MONOAMINE-OXIDASE A REPRESSOR R1 PROTEIN"/>
    <property type="match status" value="1"/>
</dbReference>
<organism evidence="12 13">
    <name type="scientific">Protea cynaroides</name>
    <dbReference type="NCBI Taxonomy" id="273540"/>
    <lineage>
        <taxon>Eukaryota</taxon>
        <taxon>Viridiplantae</taxon>
        <taxon>Streptophyta</taxon>
        <taxon>Embryophyta</taxon>
        <taxon>Tracheophyta</taxon>
        <taxon>Spermatophyta</taxon>
        <taxon>Magnoliopsida</taxon>
        <taxon>Proteales</taxon>
        <taxon>Proteaceae</taxon>
        <taxon>Protea</taxon>
    </lineage>
</organism>
<dbReference type="GO" id="GO:0005634">
    <property type="term" value="C:nucleus"/>
    <property type="evidence" value="ECO:0007669"/>
    <property type="project" value="UniProtKB-SubCell"/>
</dbReference>
<dbReference type="Proteomes" id="UP001141806">
    <property type="component" value="Unassembled WGS sequence"/>
</dbReference>
<dbReference type="GO" id="GO:0005737">
    <property type="term" value="C:cytoplasm"/>
    <property type="evidence" value="ECO:0007669"/>
    <property type="project" value="UniProtKB-SubCell"/>
</dbReference>
<dbReference type="AlphaFoldDB" id="A0A9Q0H9L3"/>
<dbReference type="PROSITE" id="PS50827">
    <property type="entry name" value="DDT"/>
    <property type="match status" value="1"/>
</dbReference>
<evidence type="ECO:0000256" key="10">
    <source>
        <dbReference type="SAM" id="MobiDB-lite"/>
    </source>
</evidence>
<keyword evidence="7" id="KW-0805">Transcription regulation</keyword>
<evidence type="ECO:0000256" key="7">
    <source>
        <dbReference type="ARBA" id="ARBA00023015"/>
    </source>
</evidence>
<dbReference type="InterPro" id="IPR018866">
    <property type="entry name" value="Znf-4CXXC_R1"/>
</dbReference>
<dbReference type="OrthoDB" id="298344at2759"/>
<evidence type="ECO:0000313" key="12">
    <source>
        <dbReference type="EMBL" id="KAJ4961799.1"/>
    </source>
</evidence>